<dbReference type="InterPro" id="IPR036388">
    <property type="entry name" value="WH-like_DNA-bd_sf"/>
</dbReference>
<evidence type="ECO:0000256" key="2">
    <source>
        <dbReference type="ARBA" id="ARBA00023125"/>
    </source>
</evidence>
<evidence type="ECO:0000256" key="1">
    <source>
        <dbReference type="ARBA" id="ARBA00023015"/>
    </source>
</evidence>
<sequence length="176" mass="20443">MTAEELFEEVYTNFKLHFYRAVFQNFSSREATLTTVETFCMEVIYAMKNPTVNEFSSFIGISSPNAAYKINSLVKKGYLKKVQSVKDRREYFLQVTQKYKDYYNISANYVSEVMSRVKAAMTDEEWKQFYHVLTIIEKEQMKDVPVYHGERHLEEMGLTEEAGDNAASGIRKGSAE</sequence>
<dbReference type="EMBL" id="VUMV01000006">
    <property type="protein sequence ID" value="MST82399.1"/>
    <property type="molecule type" value="Genomic_DNA"/>
</dbReference>
<keyword evidence="1" id="KW-0805">Transcription regulation</keyword>
<comment type="caution">
    <text evidence="5">The sequence shown here is derived from an EMBL/GenBank/DDBJ whole genome shotgun (WGS) entry which is preliminary data.</text>
</comment>
<keyword evidence="2" id="KW-0238">DNA-binding</keyword>
<dbReference type="SMART" id="SM00347">
    <property type="entry name" value="HTH_MARR"/>
    <property type="match status" value="1"/>
</dbReference>
<dbReference type="Proteomes" id="UP000466864">
    <property type="component" value="Unassembled WGS sequence"/>
</dbReference>
<dbReference type="InterPro" id="IPR000835">
    <property type="entry name" value="HTH_MarR-typ"/>
</dbReference>
<name>A0A7X2P8Y2_9FIRM</name>
<keyword evidence="3" id="KW-0804">Transcription</keyword>
<dbReference type="Gene3D" id="1.10.10.10">
    <property type="entry name" value="Winged helix-like DNA-binding domain superfamily/Winged helix DNA-binding domain"/>
    <property type="match status" value="1"/>
</dbReference>
<dbReference type="PROSITE" id="PS50995">
    <property type="entry name" value="HTH_MARR_2"/>
    <property type="match status" value="1"/>
</dbReference>
<dbReference type="InterPro" id="IPR036390">
    <property type="entry name" value="WH_DNA-bd_sf"/>
</dbReference>
<protein>
    <submittedName>
        <fullName evidence="5">MarR family transcriptional regulator</fullName>
    </submittedName>
</protein>
<dbReference type="PANTHER" id="PTHR42756">
    <property type="entry name" value="TRANSCRIPTIONAL REGULATOR, MARR"/>
    <property type="match status" value="1"/>
</dbReference>
<evidence type="ECO:0000259" key="4">
    <source>
        <dbReference type="PROSITE" id="PS50995"/>
    </source>
</evidence>
<proteinExistence type="predicted"/>
<gene>
    <name evidence="5" type="ORF">FYJ60_08740</name>
</gene>
<organism evidence="5 6">
    <name type="scientific">Bilifractor porci</name>
    <dbReference type="NCBI Taxonomy" id="2606636"/>
    <lineage>
        <taxon>Bacteria</taxon>
        <taxon>Bacillati</taxon>
        <taxon>Bacillota</taxon>
        <taxon>Clostridia</taxon>
        <taxon>Lachnospirales</taxon>
        <taxon>Lachnospiraceae</taxon>
        <taxon>Bilifractor</taxon>
    </lineage>
</organism>
<evidence type="ECO:0000313" key="5">
    <source>
        <dbReference type="EMBL" id="MST82399.1"/>
    </source>
</evidence>
<evidence type="ECO:0000313" key="6">
    <source>
        <dbReference type="Proteomes" id="UP000466864"/>
    </source>
</evidence>
<keyword evidence="6" id="KW-1185">Reference proteome</keyword>
<dbReference type="PANTHER" id="PTHR42756:SF1">
    <property type="entry name" value="TRANSCRIPTIONAL REPRESSOR OF EMRAB OPERON"/>
    <property type="match status" value="1"/>
</dbReference>
<reference evidence="5 6" key="1">
    <citation type="submission" date="2019-08" db="EMBL/GenBank/DDBJ databases">
        <title>In-depth cultivation of the pig gut microbiome towards novel bacterial diversity and tailored functional studies.</title>
        <authorList>
            <person name="Wylensek D."/>
            <person name="Hitch T.C.A."/>
            <person name="Clavel T."/>
        </authorList>
    </citation>
    <scope>NUCLEOTIDE SEQUENCE [LARGE SCALE GENOMIC DNA]</scope>
    <source>
        <strain evidence="5 6">Oil+RF-744-WCA-WT-13</strain>
    </source>
</reference>
<dbReference type="SUPFAM" id="SSF46785">
    <property type="entry name" value="Winged helix' DNA-binding domain"/>
    <property type="match status" value="1"/>
</dbReference>
<dbReference type="GO" id="GO:0003677">
    <property type="term" value="F:DNA binding"/>
    <property type="evidence" value="ECO:0007669"/>
    <property type="project" value="UniProtKB-KW"/>
</dbReference>
<evidence type="ECO:0000256" key="3">
    <source>
        <dbReference type="ARBA" id="ARBA00023163"/>
    </source>
</evidence>
<accession>A0A7X2P8Y2</accession>
<feature type="domain" description="HTH marR-type" evidence="4">
    <location>
        <begin position="3"/>
        <end position="138"/>
    </location>
</feature>
<dbReference type="Pfam" id="PF01047">
    <property type="entry name" value="MarR"/>
    <property type="match status" value="1"/>
</dbReference>
<dbReference type="AlphaFoldDB" id="A0A7X2P8Y2"/>
<dbReference type="GO" id="GO:0003700">
    <property type="term" value="F:DNA-binding transcription factor activity"/>
    <property type="evidence" value="ECO:0007669"/>
    <property type="project" value="InterPro"/>
</dbReference>